<sequence>MQQQIDWKKLLIPYDNAVEELKVKFKGIRRELRSIGEYSPIEFVTGRVKKVSSILEKAEKLDVAIEDVEDGIEDIAGIRIMCQFVEDIYTVVDYIRERDGYDLDIVYEKDYIDNFKPSGYRSYHIVIRYPIQTAMGPKKILAEIQIRTLAMNFWGTIEHSLKYKYKHNIPEHVTERLIKAADAAFRLDQEMSQIRHEIRQAQKLFEIRSNTVSDILGDIYSLYSAGRIAEATGLQEKFTEIWNKGDISELKSFSKEVDRIIEHIEDEI</sequence>
<dbReference type="OrthoDB" id="9789634at2"/>
<dbReference type="PANTHER" id="PTHR47837">
    <property type="entry name" value="GTP PYROPHOSPHOKINASE YJBM"/>
    <property type="match status" value="1"/>
</dbReference>
<keyword evidence="10" id="KW-1185">Reference proteome</keyword>
<name>A8MMA9_ALKOO</name>
<accession>A8MMA9</accession>
<dbReference type="PANTHER" id="PTHR47837:SF2">
    <property type="entry name" value="GTP PYROPHOSPHOKINASE YWAC"/>
    <property type="match status" value="1"/>
</dbReference>
<organism evidence="9 10">
    <name type="scientific">Alkaliphilus oremlandii (strain OhILAs)</name>
    <name type="common">Clostridium oremlandii (strain OhILAs)</name>
    <dbReference type="NCBI Taxonomy" id="350688"/>
    <lineage>
        <taxon>Bacteria</taxon>
        <taxon>Bacillati</taxon>
        <taxon>Bacillota</taxon>
        <taxon>Clostridia</taxon>
        <taxon>Peptostreptococcales</taxon>
        <taxon>Natronincolaceae</taxon>
        <taxon>Alkaliphilus</taxon>
    </lineage>
</organism>
<dbReference type="AlphaFoldDB" id="A8MMA9"/>
<dbReference type="SMART" id="SM00954">
    <property type="entry name" value="RelA_SpoT"/>
    <property type="match status" value="1"/>
</dbReference>
<evidence type="ECO:0000256" key="6">
    <source>
        <dbReference type="ARBA" id="ARBA00022777"/>
    </source>
</evidence>
<dbReference type="InterPro" id="IPR007685">
    <property type="entry name" value="RelA_SpoT"/>
</dbReference>
<dbReference type="Gene3D" id="3.30.460.10">
    <property type="entry name" value="Beta Polymerase, domain 2"/>
    <property type="match status" value="1"/>
</dbReference>
<evidence type="ECO:0000313" key="9">
    <source>
        <dbReference type="EMBL" id="ABW18276.1"/>
    </source>
</evidence>
<evidence type="ECO:0000256" key="4">
    <source>
        <dbReference type="ARBA" id="ARBA00022679"/>
    </source>
</evidence>
<keyword evidence="5" id="KW-0547">Nucleotide-binding</keyword>
<reference evidence="10" key="1">
    <citation type="submission" date="2007-10" db="EMBL/GenBank/DDBJ databases">
        <title>Complete genome of Alkaliphilus oremlandii OhILAs.</title>
        <authorList>
            <person name="Copeland A."/>
            <person name="Lucas S."/>
            <person name="Lapidus A."/>
            <person name="Barry K."/>
            <person name="Detter J.C."/>
            <person name="Glavina del Rio T."/>
            <person name="Hammon N."/>
            <person name="Israni S."/>
            <person name="Dalin E."/>
            <person name="Tice H."/>
            <person name="Pitluck S."/>
            <person name="Chain P."/>
            <person name="Malfatti S."/>
            <person name="Shin M."/>
            <person name="Vergez L."/>
            <person name="Schmutz J."/>
            <person name="Larimer F."/>
            <person name="Land M."/>
            <person name="Hauser L."/>
            <person name="Kyrpides N."/>
            <person name="Mikhailova N."/>
            <person name="Stolz J.F."/>
            <person name="Dawson A."/>
            <person name="Fisher E."/>
            <person name="Crable B."/>
            <person name="Perera E."/>
            <person name="Lisak J."/>
            <person name="Ranganathan M."/>
            <person name="Basu P."/>
            <person name="Richardson P."/>
        </authorList>
    </citation>
    <scope>NUCLEOTIDE SEQUENCE [LARGE SCALE GENOMIC DNA]</scope>
    <source>
        <strain evidence="10">OhILAs</strain>
    </source>
</reference>
<dbReference type="UniPathway" id="UPA00908">
    <property type="reaction ID" value="UER00884"/>
</dbReference>
<dbReference type="CDD" id="cd05399">
    <property type="entry name" value="NT_Rel-Spo_like"/>
    <property type="match status" value="1"/>
</dbReference>
<evidence type="ECO:0000259" key="8">
    <source>
        <dbReference type="SMART" id="SM00954"/>
    </source>
</evidence>
<dbReference type="GO" id="GO:0016301">
    <property type="term" value="F:kinase activity"/>
    <property type="evidence" value="ECO:0007669"/>
    <property type="project" value="UniProtKB-KW"/>
</dbReference>
<dbReference type="FunFam" id="3.30.460.10:FF:000012">
    <property type="entry name" value="GTP pyrophosphokinase YjbM"/>
    <property type="match status" value="1"/>
</dbReference>
<evidence type="ECO:0000256" key="3">
    <source>
        <dbReference type="ARBA" id="ARBA00011881"/>
    </source>
</evidence>
<dbReference type="SUPFAM" id="SSF81301">
    <property type="entry name" value="Nucleotidyltransferase"/>
    <property type="match status" value="1"/>
</dbReference>
<dbReference type="HOGENOM" id="CLU_077095_2_0_9"/>
<dbReference type="STRING" id="350688.Clos_0717"/>
<dbReference type="KEGG" id="aoe:Clos_0717"/>
<dbReference type="Proteomes" id="UP000000269">
    <property type="component" value="Chromosome"/>
</dbReference>
<dbReference type="InterPro" id="IPR052366">
    <property type="entry name" value="GTP_Pyrophosphokinase"/>
</dbReference>
<comment type="subunit">
    <text evidence="3">Homotetramer.</text>
</comment>
<keyword evidence="7" id="KW-0067">ATP-binding</keyword>
<evidence type="ECO:0000256" key="7">
    <source>
        <dbReference type="ARBA" id="ARBA00022840"/>
    </source>
</evidence>
<keyword evidence="4" id="KW-0808">Transferase</keyword>
<evidence type="ECO:0000256" key="5">
    <source>
        <dbReference type="ARBA" id="ARBA00022741"/>
    </source>
</evidence>
<dbReference type="GO" id="GO:0015970">
    <property type="term" value="P:guanosine tetraphosphate biosynthetic process"/>
    <property type="evidence" value="ECO:0007669"/>
    <property type="project" value="UniProtKB-UniPathway"/>
</dbReference>
<evidence type="ECO:0000313" key="10">
    <source>
        <dbReference type="Proteomes" id="UP000000269"/>
    </source>
</evidence>
<dbReference type="GO" id="GO:0005524">
    <property type="term" value="F:ATP binding"/>
    <property type="evidence" value="ECO:0007669"/>
    <property type="project" value="UniProtKB-KW"/>
</dbReference>
<feature type="domain" description="RelA/SpoT" evidence="8">
    <location>
        <begin position="46"/>
        <end position="169"/>
    </location>
</feature>
<dbReference type="eggNOG" id="COG2357">
    <property type="taxonomic scope" value="Bacteria"/>
</dbReference>
<comment type="similarity">
    <text evidence="2">Belongs to the RelA/SpoT family.</text>
</comment>
<comment type="pathway">
    <text evidence="1">Purine metabolism; ppGpp biosynthesis; ppGpp from GTP: step 1/2.</text>
</comment>
<dbReference type="Pfam" id="PF04607">
    <property type="entry name" value="RelA_SpoT"/>
    <property type="match status" value="1"/>
</dbReference>
<dbReference type="Gene3D" id="1.10.287.860">
    <property type="entry name" value="Nucleotidyltransferase"/>
    <property type="match status" value="1"/>
</dbReference>
<protein>
    <submittedName>
        <fullName evidence="9">RelA/SpoT domain protein</fullName>
    </submittedName>
</protein>
<evidence type="ECO:0000256" key="2">
    <source>
        <dbReference type="ARBA" id="ARBA00007476"/>
    </source>
</evidence>
<evidence type="ECO:0000256" key="1">
    <source>
        <dbReference type="ARBA" id="ARBA00004976"/>
    </source>
</evidence>
<dbReference type="EMBL" id="CP000853">
    <property type="protein sequence ID" value="ABW18276.1"/>
    <property type="molecule type" value="Genomic_DNA"/>
</dbReference>
<gene>
    <name evidence="9" type="ordered locus">Clos_0717</name>
</gene>
<dbReference type="InterPro" id="IPR043519">
    <property type="entry name" value="NT_sf"/>
</dbReference>
<keyword evidence="6" id="KW-0418">Kinase</keyword>
<proteinExistence type="inferred from homology"/>
<dbReference type="RefSeq" id="WP_012158590.1">
    <property type="nucleotide sequence ID" value="NC_009922.1"/>
</dbReference>